<sequence>MMEKENTVSIVANADETIFEPIAGAYMSKALRTYMCPGLSTLREKEKHQDLISKQTKPDLRTRWPAEAEAAERNTRKIFKLFQDEYVGTLDLLADVASEDGSLFTYKVSSFQSVRPFTVTFDTSKNTIECSCKRFEFMGVLCAHALKVLHNRRSHDIPSPYYLNRWTQDATVGVVVDNRGQPMHLNGPSSLAMRHMALTVAAKVSTSEKCSVLAKEVLTRVLREIDDLLKFGLDQGVSLENNRSVNHVNLWNDCVADHFDANVGMGKQNGSTEKIQPRLTGSQVSVGVVGTVSSSSLASPLVMPNHPVYPVRPGLFPPLCSDRERERDLGRYILSYMPYLVSNDKFVSVEHRVLANHIGPRVYAACFFTNLGPLTKTYGPIKELLSQENPAIYRETTLIDFVAYYDTKGLDGNSALTHFKV</sequence>
<organism evidence="8 9">
    <name type="scientific">Coptis chinensis</name>
    <dbReference type="NCBI Taxonomy" id="261450"/>
    <lineage>
        <taxon>Eukaryota</taxon>
        <taxon>Viridiplantae</taxon>
        <taxon>Streptophyta</taxon>
        <taxon>Embryophyta</taxon>
        <taxon>Tracheophyta</taxon>
        <taxon>Spermatophyta</taxon>
        <taxon>Magnoliopsida</taxon>
        <taxon>Ranunculales</taxon>
        <taxon>Ranunculaceae</taxon>
        <taxon>Coptidoideae</taxon>
        <taxon>Coptis</taxon>
    </lineage>
</organism>
<comment type="subcellular location">
    <subcellularLocation>
        <location evidence="6">Nucleus</location>
    </subcellularLocation>
</comment>
<keyword evidence="9" id="KW-1185">Reference proteome</keyword>
<evidence type="ECO:0000256" key="1">
    <source>
        <dbReference type="ARBA" id="ARBA00005889"/>
    </source>
</evidence>
<evidence type="ECO:0000256" key="4">
    <source>
        <dbReference type="ARBA" id="ARBA00022833"/>
    </source>
</evidence>
<dbReference type="SMART" id="SM00575">
    <property type="entry name" value="ZnF_PMZ"/>
    <property type="match status" value="1"/>
</dbReference>
<dbReference type="EMBL" id="JADFTS010000003">
    <property type="protein sequence ID" value="KAF9616728.1"/>
    <property type="molecule type" value="Genomic_DNA"/>
</dbReference>
<evidence type="ECO:0000256" key="6">
    <source>
        <dbReference type="RuleBase" id="RU367018"/>
    </source>
</evidence>
<proteinExistence type="inferred from homology"/>
<dbReference type="AlphaFoldDB" id="A0A835IHN1"/>
<dbReference type="PROSITE" id="PS50966">
    <property type="entry name" value="ZF_SWIM"/>
    <property type="match status" value="1"/>
</dbReference>
<accession>A0A835IHN1</accession>
<dbReference type="InterPro" id="IPR006564">
    <property type="entry name" value="Znf_PMZ"/>
</dbReference>
<keyword evidence="6" id="KW-0539">Nucleus</keyword>
<dbReference type="PANTHER" id="PTHR31669">
    <property type="entry name" value="PROTEIN FAR1-RELATED SEQUENCE 10-RELATED"/>
    <property type="match status" value="1"/>
</dbReference>
<dbReference type="InterPro" id="IPR007527">
    <property type="entry name" value="Znf_SWIM"/>
</dbReference>
<dbReference type="InterPro" id="IPR031052">
    <property type="entry name" value="FHY3/FAR1"/>
</dbReference>
<comment type="function">
    <text evidence="6">Putative transcription activator involved in regulating light control of development.</text>
</comment>
<dbReference type="GO" id="GO:0006355">
    <property type="term" value="P:regulation of DNA-templated transcription"/>
    <property type="evidence" value="ECO:0007669"/>
    <property type="project" value="UniProtKB-UniRule"/>
</dbReference>
<keyword evidence="2 6" id="KW-0479">Metal-binding</keyword>
<dbReference type="Proteomes" id="UP000631114">
    <property type="component" value="Unassembled WGS sequence"/>
</dbReference>
<comment type="caution">
    <text evidence="8">The sequence shown here is derived from an EMBL/GenBank/DDBJ whole genome shotgun (WGS) entry which is preliminary data.</text>
</comment>
<comment type="similarity">
    <text evidence="1 6">Belongs to the FHY3/FAR1 family.</text>
</comment>
<reference evidence="8 9" key="1">
    <citation type="submission" date="2020-10" db="EMBL/GenBank/DDBJ databases">
        <title>The Coptis chinensis genome and diversification of protoberbering-type alkaloids.</title>
        <authorList>
            <person name="Wang B."/>
            <person name="Shu S."/>
            <person name="Song C."/>
            <person name="Liu Y."/>
        </authorList>
    </citation>
    <scope>NUCLEOTIDE SEQUENCE [LARGE SCALE GENOMIC DNA]</scope>
    <source>
        <strain evidence="8">HL-2020</strain>
        <tissue evidence="8">Leaf</tissue>
    </source>
</reference>
<keyword evidence="3 5" id="KW-0863">Zinc-finger</keyword>
<dbReference type="SUPFAM" id="SSF51197">
    <property type="entry name" value="Clavaminate synthase-like"/>
    <property type="match status" value="1"/>
</dbReference>
<feature type="domain" description="SWIM-type" evidence="7">
    <location>
        <begin position="117"/>
        <end position="153"/>
    </location>
</feature>
<name>A0A835IHN1_9MAGN</name>
<dbReference type="Pfam" id="PF04434">
    <property type="entry name" value="SWIM"/>
    <property type="match status" value="1"/>
</dbReference>
<dbReference type="PANTHER" id="PTHR31669:SF251">
    <property type="entry name" value="PROTEIN FAR1-RELATED SEQUENCE"/>
    <property type="match status" value="1"/>
</dbReference>
<evidence type="ECO:0000256" key="5">
    <source>
        <dbReference type="PROSITE-ProRule" id="PRU00325"/>
    </source>
</evidence>
<evidence type="ECO:0000256" key="3">
    <source>
        <dbReference type="ARBA" id="ARBA00022771"/>
    </source>
</evidence>
<evidence type="ECO:0000259" key="7">
    <source>
        <dbReference type="PROSITE" id="PS50966"/>
    </source>
</evidence>
<evidence type="ECO:0000313" key="8">
    <source>
        <dbReference type="EMBL" id="KAF9616728.1"/>
    </source>
</evidence>
<keyword evidence="4 6" id="KW-0862">Zinc</keyword>
<protein>
    <recommendedName>
        <fullName evidence="6">Protein FAR1-RELATED SEQUENCE</fullName>
    </recommendedName>
</protein>
<dbReference type="InterPro" id="IPR027443">
    <property type="entry name" value="IPNS-like_sf"/>
</dbReference>
<dbReference type="OrthoDB" id="288590at2759"/>
<evidence type="ECO:0000313" key="9">
    <source>
        <dbReference type="Proteomes" id="UP000631114"/>
    </source>
</evidence>
<dbReference type="GO" id="GO:0005634">
    <property type="term" value="C:nucleus"/>
    <property type="evidence" value="ECO:0007669"/>
    <property type="project" value="UniProtKB-SubCell"/>
</dbReference>
<dbReference type="Gene3D" id="2.60.120.330">
    <property type="entry name" value="B-lactam Antibiotic, Isopenicillin N Synthase, Chain"/>
    <property type="match status" value="1"/>
</dbReference>
<dbReference type="GO" id="GO:0008270">
    <property type="term" value="F:zinc ion binding"/>
    <property type="evidence" value="ECO:0007669"/>
    <property type="project" value="UniProtKB-UniRule"/>
</dbReference>
<gene>
    <name evidence="8" type="ORF">IFM89_032247</name>
</gene>
<evidence type="ECO:0000256" key="2">
    <source>
        <dbReference type="ARBA" id="ARBA00022723"/>
    </source>
</evidence>